<sequence length="243" mass="27476">MLIISERLKTIADYVKEGSIVADIGSDHAFLPTFLVQTGKVVRAIAGEVNEGPWKSAQNQVKAAGLSDKIDVRLGNGLAVLQDHDQVDTICIAGMGGTLISSILEEGKQSLQDVGHLILQPNVAEKNVREWLYHNGWELKDETILEEDGIIYEILYAECGQPNSPYQQGLWTLEQWFEIGPFLWKQGSEVLREKWMNEKQKATHVLRNLERAKSEEAVTKREEINKRIKWIEEVIRCMPTGKP</sequence>
<proteinExistence type="predicted"/>
<evidence type="ECO:0000313" key="1">
    <source>
        <dbReference type="EMBL" id="MBP1930545.1"/>
    </source>
</evidence>
<dbReference type="SUPFAM" id="SSF53335">
    <property type="entry name" value="S-adenosyl-L-methionine-dependent methyltransferases"/>
    <property type="match status" value="1"/>
</dbReference>
<evidence type="ECO:0000313" key="2">
    <source>
        <dbReference type="Proteomes" id="UP001519343"/>
    </source>
</evidence>
<dbReference type="PANTHER" id="PTHR38451">
    <property type="entry name" value="TRNA (ADENINE(22)-N(1))-METHYLTRANSFERASE"/>
    <property type="match status" value="1"/>
</dbReference>
<dbReference type="PANTHER" id="PTHR38451:SF1">
    <property type="entry name" value="TRNA (ADENINE(22)-N(1))-METHYLTRANSFERASE"/>
    <property type="match status" value="1"/>
</dbReference>
<keyword evidence="2" id="KW-1185">Reference proteome</keyword>
<protein>
    <submittedName>
        <fullName evidence="1">tRNA (Adenine22-N1)-methyltransferase</fullName>
        <ecNumber evidence="1">2.1.1.217</ecNumber>
    </submittedName>
</protein>
<keyword evidence="1" id="KW-0808">Transferase</keyword>
<keyword evidence="1" id="KW-0489">Methyltransferase</keyword>
<dbReference type="EC" id="2.1.1.217" evidence="1"/>
<dbReference type="GO" id="GO:0032259">
    <property type="term" value="P:methylation"/>
    <property type="evidence" value="ECO:0007669"/>
    <property type="project" value="UniProtKB-KW"/>
</dbReference>
<dbReference type="GO" id="GO:0160105">
    <property type="term" value="F:tRNA (adenine(22)-N1)-methyltransferase activity"/>
    <property type="evidence" value="ECO:0007669"/>
    <property type="project" value="UniProtKB-EC"/>
</dbReference>
<gene>
    <name evidence="1" type="ORF">J2Z37_000532</name>
</gene>
<dbReference type="PIRSF" id="PIRSF018637">
    <property type="entry name" value="TrmK"/>
    <property type="match status" value="1"/>
</dbReference>
<accession>A0ABS4GJV2</accession>
<dbReference type="Gene3D" id="3.40.50.150">
    <property type="entry name" value="Vaccinia Virus protein VP39"/>
    <property type="match status" value="1"/>
</dbReference>
<dbReference type="InterPro" id="IPR006901">
    <property type="entry name" value="TrmK"/>
</dbReference>
<dbReference type="Gene3D" id="1.10.287.1890">
    <property type="match status" value="1"/>
</dbReference>
<dbReference type="Pfam" id="PF04816">
    <property type="entry name" value="TrmK"/>
    <property type="match status" value="1"/>
</dbReference>
<dbReference type="RefSeq" id="WP_245203491.1">
    <property type="nucleotide sequence ID" value="NZ_JAGGKT010000001.1"/>
</dbReference>
<organism evidence="1 2">
    <name type="scientific">Ammoniphilus resinae</name>
    <dbReference type="NCBI Taxonomy" id="861532"/>
    <lineage>
        <taxon>Bacteria</taxon>
        <taxon>Bacillati</taxon>
        <taxon>Bacillota</taxon>
        <taxon>Bacilli</taxon>
        <taxon>Bacillales</taxon>
        <taxon>Paenibacillaceae</taxon>
        <taxon>Aneurinibacillus group</taxon>
        <taxon>Ammoniphilus</taxon>
    </lineage>
</organism>
<reference evidence="1 2" key="1">
    <citation type="submission" date="2021-03" db="EMBL/GenBank/DDBJ databases">
        <title>Genomic Encyclopedia of Type Strains, Phase IV (KMG-IV): sequencing the most valuable type-strain genomes for metagenomic binning, comparative biology and taxonomic classification.</title>
        <authorList>
            <person name="Goeker M."/>
        </authorList>
    </citation>
    <scope>NUCLEOTIDE SEQUENCE [LARGE SCALE GENOMIC DNA]</scope>
    <source>
        <strain evidence="1 2">DSM 24738</strain>
    </source>
</reference>
<dbReference type="InterPro" id="IPR029063">
    <property type="entry name" value="SAM-dependent_MTases_sf"/>
</dbReference>
<name>A0ABS4GJV2_9BACL</name>
<comment type="caution">
    <text evidence="1">The sequence shown here is derived from an EMBL/GenBank/DDBJ whole genome shotgun (WGS) entry which is preliminary data.</text>
</comment>
<dbReference type="EMBL" id="JAGGKT010000001">
    <property type="protein sequence ID" value="MBP1930545.1"/>
    <property type="molecule type" value="Genomic_DNA"/>
</dbReference>
<dbReference type="Proteomes" id="UP001519343">
    <property type="component" value="Unassembled WGS sequence"/>
</dbReference>